<proteinExistence type="predicted"/>
<dbReference type="EMBL" id="OV121140">
    <property type="protein sequence ID" value="CAH0564165.1"/>
    <property type="molecule type" value="Genomic_DNA"/>
</dbReference>
<protein>
    <submittedName>
        <fullName evidence="1">Uncharacterized protein</fullName>
    </submittedName>
</protein>
<accession>A0A9P0BH37</accession>
<dbReference type="PANTHER" id="PTHR31800:SF1">
    <property type="entry name" value="COILED-COIL DOMAIN-CONTAINING PROTEIN 32"/>
    <property type="match status" value="1"/>
</dbReference>
<dbReference type="GO" id="GO:0044782">
    <property type="term" value="P:cilium organization"/>
    <property type="evidence" value="ECO:0007669"/>
    <property type="project" value="TreeGrafter"/>
</dbReference>
<reference evidence="1" key="1">
    <citation type="submission" date="2021-12" db="EMBL/GenBank/DDBJ databases">
        <authorList>
            <person name="King R."/>
        </authorList>
    </citation>
    <scope>NUCLEOTIDE SEQUENCE</scope>
</reference>
<name>A0A9P0BH37_BRAAE</name>
<evidence type="ECO:0000313" key="2">
    <source>
        <dbReference type="Proteomes" id="UP001154078"/>
    </source>
</evidence>
<sequence>MDPWITCQSDVVISEIPITLNFEDNFSPSQNDKLPDSEQYLAILEEKLRKIKSDPDVLRQLAEKRESCMQQLMLADPFYEDENIELDTPVPNSHIIRTLQPQKQALNQGEIVELVKYDQLNNENADCLSLDDKSP</sequence>
<dbReference type="Pfam" id="PF14989">
    <property type="entry name" value="CCDC32"/>
    <property type="match status" value="1"/>
</dbReference>
<dbReference type="Proteomes" id="UP001154078">
    <property type="component" value="Chromosome 9"/>
</dbReference>
<organism evidence="1 2">
    <name type="scientific">Brassicogethes aeneus</name>
    <name type="common">Rape pollen beetle</name>
    <name type="synonym">Meligethes aeneus</name>
    <dbReference type="NCBI Taxonomy" id="1431903"/>
    <lineage>
        <taxon>Eukaryota</taxon>
        <taxon>Metazoa</taxon>
        <taxon>Ecdysozoa</taxon>
        <taxon>Arthropoda</taxon>
        <taxon>Hexapoda</taxon>
        <taxon>Insecta</taxon>
        <taxon>Pterygota</taxon>
        <taxon>Neoptera</taxon>
        <taxon>Endopterygota</taxon>
        <taxon>Coleoptera</taxon>
        <taxon>Polyphaga</taxon>
        <taxon>Cucujiformia</taxon>
        <taxon>Nitidulidae</taxon>
        <taxon>Meligethinae</taxon>
        <taxon>Brassicogethes</taxon>
    </lineage>
</organism>
<gene>
    <name evidence="1" type="ORF">MELIAE_LOCUS12777</name>
</gene>
<evidence type="ECO:0000313" key="1">
    <source>
        <dbReference type="EMBL" id="CAH0564165.1"/>
    </source>
</evidence>
<dbReference type="AlphaFoldDB" id="A0A9P0BH37"/>
<dbReference type="PANTHER" id="PTHR31800">
    <property type="entry name" value="COILED-COIL DOMAIN-CONTAINING PROTEIN 32"/>
    <property type="match status" value="1"/>
</dbReference>
<dbReference type="InterPro" id="IPR028039">
    <property type="entry name" value="CCDC32"/>
</dbReference>
<keyword evidence="2" id="KW-1185">Reference proteome</keyword>